<organism evidence="2 3">
    <name type="scientific">Caldalkalibacillus uzonensis</name>
    <dbReference type="NCBI Taxonomy" id="353224"/>
    <lineage>
        <taxon>Bacteria</taxon>
        <taxon>Bacillati</taxon>
        <taxon>Bacillota</taxon>
        <taxon>Bacilli</taxon>
        <taxon>Bacillales</taxon>
        <taxon>Bacillaceae</taxon>
        <taxon>Caldalkalibacillus</taxon>
    </lineage>
</organism>
<reference evidence="2 3" key="1">
    <citation type="submission" date="2023-07" db="EMBL/GenBank/DDBJ databases">
        <title>Genomic Encyclopedia of Type Strains, Phase IV (KMG-IV): sequencing the most valuable type-strain genomes for metagenomic binning, comparative biology and taxonomic classification.</title>
        <authorList>
            <person name="Goeker M."/>
        </authorList>
    </citation>
    <scope>NUCLEOTIDE SEQUENCE [LARGE SCALE GENOMIC DNA]</scope>
    <source>
        <strain evidence="2 3">DSM 17740</strain>
    </source>
</reference>
<dbReference type="Gene3D" id="3.30.300.210">
    <property type="entry name" value="Nutrient germinant receptor protein C, domain 3"/>
    <property type="match status" value="1"/>
</dbReference>
<evidence type="ECO:0000259" key="1">
    <source>
        <dbReference type="Pfam" id="PF05504"/>
    </source>
</evidence>
<feature type="domain" description="Spore germination GerAC-like C-terminal" evidence="1">
    <location>
        <begin position="2"/>
        <end position="96"/>
    </location>
</feature>
<evidence type="ECO:0000313" key="2">
    <source>
        <dbReference type="EMBL" id="MDQ0339855.1"/>
    </source>
</evidence>
<evidence type="ECO:0000313" key="3">
    <source>
        <dbReference type="Proteomes" id="UP001232445"/>
    </source>
</evidence>
<dbReference type="PANTHER" id="PTHR35789:SF1">
    <property type="entry name" value="SPORE GERMINATION PROTEIN B3"/>
    <property type="match status" value="1"/>
</dbReference>
<comment type="caution">
    <text evidence="2">The sequence shown here is derived from an EMBL/GenBank/DDBJ whole genome shotgun (WGS) entry which is preliminary data.</text>
</comment>
<dbReference type="InterPro" id="IPR008844">
    <property type="entry name" value="Spore_GerAC-like"/>
</dbReference>
<proteinExistence type="predicted"/>
<dbReference type="EMBL" id="JAUSUQ010000009">
    <property type="protein sequence ID" value="MDQ0339855.1"/>
    <property type="molecule type" value="Genomic_DNA"/>
</dbReference>
<dbReference type="InterPro" id="IPR038501">
    <property type="entry name" value="Spore_GerAC_C_sf"/>
</dbReference>
<accession>A0ABU0CWG0</accession>
<sequence length="118" mass="14114">MEVKIEGTLAEVPKDVEITEEWIRLAEDEISHSVQQLLENTLAKLQKELKTDLIRLGEYIYRRHPHEWHRMEERWDELFAQAQVDITVQTDITHKGMINQSRGSIFKKPQYNPYRLNK</sequence>
<dbReference type="PANTHER" id="PTHR35789">
    <property type="entry name" value="SPORE GERMINATION PROTEIN B3"/>
    <property type="match status" value="1"/>
</dbReference>
<keyword evidence="3" id="KW-1185">Reference proteome</keyword>
<dbReference type="Pfam" id="PF05504">
    <property type="entry name" value="Spore_GerAC"/>
    <property type="match status" value="1"/>
</dbReference>
<gene>
    <name evidence="2" type="ORF">J2S00_002648</name>
</gene>
<dbReference type="InterPro" id="IPR046953">
    <property type="entry name" value="Spore_GerAC-like_C"/>
</dbReference>
<protein>
    <submittedName>
        <fullName evidence="2">Nuclease with TOPRIM domain</fullName>
    </submittedName>
</protein>
<name>A0ABU0CWG0_9BACI</name>
<dbReference type="Proteomes" id="UP001232445">
    <property type="component" value="Unassembled WGS sequence"/>
</dbReference>